<feature type="domain" description="GST N-terminal" evidence="6">
    <location>
        <begin position="2"/>
        <end position="81"/>
    </location>
</feature>
<protein>
    <recommendedName>
        <fullName evidence="2">glutathione transferase</fullName>
        <ecNumber evidence="2">2.5.1.18</ecNumber>
    </recommendedName>
</protein>
<dbReference type="InterPro" id="IPR040079">
    <property type="entry name" value="Glutathione_S-Trfase"/>
</dbReference>
<dbReference type="Pfam" id="PF02798">
    <property type="entry name" value="GST_N"/>
    <property type="match status" value="1"/>
</dbReference>
<dbReference type="SUPFAM" id="SSF52833">
    <property type="entry name" value="Thioredoxin-like"/>
    <property type="match status" value="1"/>
</dbReference>
<organism evidence="8">
    <name type="scientific">Bradysia odoriphaga</name>
    <dbReference type="NCBI Taxonomy" id="1564500"/>
    <lineage>
        <taxon>Eukaryota</taxon>
        <taxon>Metazoa</taxon>
        <taxon>Ecdysozoa</taxon>
        <taxon>Arthropoda</taxon>
        <taxon>Hexapoda</taxon>
        <taxon>Insecta</taxon>
        <taxon>Pterygota</taxon>
        <taxon>Neoptera</taxon>
        <taxon>Endopterygota</taxon>
        <taxon>Diptera</taxon>
        <taxon>Nematocera</taxon>
        <taxon>Sciaroidea</taxon>
        <taxon>Sciaridae</taxon>
        <taxon>Bradysia</taxon>
    </lineage>
</organism>
<dbReference type="InterPro" id="IPR036282">
    <property type="entry name" value="Glutathione-S-Trfase_C_sf"/>
</dbReference>
<evidence type="ECO:0000313" key="8">
    <source>
        <dbReference type="EMBL" id="ATY49610.1"/>
    </source>
</evidence>
<dbReference type="EC" id="2.5.1.18" evidence="2"/>
<comment type="subunit">
    <text evidence="1">Homodimer.</text>
</comment>
<dbReference type="PROSITE" id="PS50404">
    <property type="entry name" value="GST_NTER"/>
    <property type="match status" value="1"/>
</dbReference>
<feature type="domain" description="GST C-terminal" evidence="7">
    <location>
        <begin position="83"/>
        <end position="206"/>
    </location>
</feature>
<sequence length="206" mass="23884">MSSCKLTYFDFEALAEAIRFLLHYGKIQFEDIRVNFEKDWPTYPKDNLPLRQLPILEIDGKIFYQTIAICRYLAKKVGLAGSTPLEDYEIDNAVDNLNDFRARLAGAYYEQNAVAKEEKLKIAINETVPFFLDKLEAIAQQNDGHFALKRFTWADVYFTGMRRYLAKLVGSEDLTVNYPNLRKVAENTESAPGIKEWVTRRPDTFY</sequence>
<evidence type="ECO:0000259" key="7">
    <source>
        <dbReference type="PROSITE" id="PS50405"/>
    </source>
</evidence>
<dbReference type="Gene3D" id="3.40.30.10">
    <property type="entry name" value="Glutaredoxin"/>
    <property type="match status" value="1"/>
</dbReference>
<dbReference type="SFLD" id="SFLDG00363">
    <property type="entry name" value="AMPS_(cytGST):_Alpha-__Mu-__Pi"/>
    <property type="match status" value="1"/>
</dbReference>
<dbReference type="PANTHER" id="PTHR11571:SF224">
    <property type="entry name" value="HEMATOPOIETIC PROSTAGLANDIN D SYNTHASE"/>
    <property type="match status" value="1"/>
</dbReference>
<dbReference type="CDD" id="cd03192">
    <property type="entry name" value="GST_C_Sigma_like"/>
    <property type="match status" value="1"/>
</dbReference>
<dbReference type="InterPro" id="IPR036249">
    <property type="entry name" value="Thioredoxin-like_sf"/>
</dbReference>
<reference evidence="8" key="1">
    <citation type="journal article" date="2017" name="Int. J. Mol. Sci.">
        <title>Using Next-Generation Sequencing to Detect Differential Expression Genes in Bradysia odoriphaga after Exposure to Insecticides.</title>
        <authorList>
            <person name="Chen H."/>
            <person name="Lin L."/>
            <person name="Ali F."/>
            <person name="Xie M."/>
            <person name="Zhang G."/>
            <person name="Su W."/>
        </authorList>
    </citation>
    <scope>NUCLEOTIDE SEQUENCE</scope>
</reference>
<evidence type="ECO:0000256" key="3">
    <source>
        <dbReference type="ARBA" id="ARBA00022679"/>
    </source>
</evidence>
<name>A0A2S0E495_9DIPT</name>
<evidence type="ECO:0000256" key="2">
    <source>
        <dbReference type="ARBA" id="ARBA00012452"/>
    </source>
</evidence>
<dbReference type="InterPro" id="IPR004046">
    <property type="entry name" value="GST_C"/>
</dbReference>
<dbReference type="SFLD" id="SFLDG01205">
    <property type="entry name" value="AMPS.1"/>
    <property type="match status" value="1"/>
</dbReference>
<dbReference type="GO" id="GO:0004364">
    <property type="term" value="F:glutathione transferase activity"/>
    <property type="evidence" value="ECO:0007669"/>
    <property type="project" value="UniProtKB-EC"/>
</dbReference>
<dbReference type="PROSITE" id="PS50405">
    <property type="entry name" value="GST_CTER"/>
    <property type="match status" value="1"/>
</dbReference>
<evidence type="ECO:0000256" key="1">
    <source>
        <dbReference type="ARBA" id="ARBA00011738"/>
    </source>
</evidence>
<dbReference type="SUPFAM" id="SSF47616">
    <property type="entry name" value="GST C-terminal domain-like"/>
    <property type="match status" value="1"/>
</dbReference>
<dbReference type="FunFam" id="1.20.1050.10:FF:000030">
    <property type="entry name" value="Glutathione S-transferase S1"/>
    <property type="match status" value="1"/>
</dbReference>
<dbReference type="PANTHER" id="PTHR11571">
    <property type="entry name" value="GLUTATHIONE S-TRANSFERASE"/>
    <property type="match status" value="1"/>
</dbReference>
<dbReference type="SFLD" id="SFLDS00019">
    <property type="entry name" value="Glutathione_Transferase_(cytos"/>
    <property type="match status" value="1"/>
</dbReference>
<dbReference type="Gene3D" id="1.20.1050.10">
    <property type="match status" value="1"/>
</dbReference>
<dbReference type="InterPro" id="IPR050213">
    <property type="entry name" value="GST_superfamily"/>
</dbReference>
<accession>A0A2S0E495</accession>
<dbReference type="SMR" id="A0A2S0E495"/>
<dbReference type="EMBL" id="KY997070">
    <property type="protein sequence ID" value="ATY49610.1"/>
    <property type="molecule type" value="mRNA"/>
</dbReference>
<dbReference type="InterPro" id="IPR010987">
    <property type="entry name" value="Glutathione-S-Trfase_C-like"/>
</dbReference>
<dbReference type="InterPro" id="IPR004045">
    <property type="entry name" value="Glutathione_S-Trfase_N"/>
</dbReference>
<dbReference type="FunFam" id="3.40.30.10:FF:000258">
    <property type="entry name" value="Glutathione S-transferase"/>
    <property type="match status" value="1"/>
</dbReference>
<keyword evidence="3 8" id="KW-0808">Transferase</keyword>
<evidence type="ECO:0000256" key="5">
    <source>
        <dbReference type="ARBA" id="ARBA00047960"/>
    </source>
</evidence>
<proteinExistence type="evidence at transcript level"/>
<comment type="catalytic activity">
    <reaction evidence="5">
        <text>RX + glutathione = an S-substituted glutathione + a halide anion + H(+)</text>
        <dbReference type="Rhea" id="RHEA:16437"/>
        <dbReference type="ChEBI" id="CHEBI:15378"/>
        <dbReference type="ChEBI" id="CHEBI:16042"/>
        <dbReference type="ChEBI" id="CHEBI:17792"/>
        <dbReference type="ChEBI" id="CHEBI:57925"/>
        <dbReference type="ChEBI" id="CHEBI:90779"/>
        <dbReference type="EC" id="2.5.1.18"/>
    </reaction>
</comment>
<dbReference type="Pfam" id="PF14497">
    <property type="entry name" value="GST_C_3"/>
    <property type="match status" value="1"/>
</dbReference>
<dbReference type="CDD" id="cd03039">
    <property type="entry name" value="GST_N_Sigma_like"/>
    <property type="match status" value="1"/>
</dbReference>
<dbReference type="AlphaFoldDB" id="A0A2S0E495"/>
<comment type="similarity">
    <text evidence="4">Belongs to the GST superfamily. Sigma family.</text>
</comment>
<evidence type="ECO:0000256" key="4">
    <source>
        <dbReference type="ARBA" id="ARBA00038317"/>
    </source>
</evidence>
<evidence type="ECO:0000259" key="6">
    <source>
        <dbReference type="PROSITE" id="PS50404"/>
    </source>
</evidence>
<dbReference type="GO" id="GO:0006749">
    <property type="term" value="P:glutathione metabolic process"/>
    <property type="evidence" value="ECO:0007669"/>
    <property type="project" value="TreeGrafter"/>
</dbReference>